<dbReference type="GO" id="GO:0030288">
    <property type="term" value="C:outer membrane-bounded periplasmic space"/>
    <property type="evidence" value="ECO:0007669"/>
    <property type="project" value="TreeGrafter"/>
</dbReference>
<dbReference type="InterPro" id="IPR014718">
    <property type="entry name" value="GH-type_carb-bd"/>
</dbReference>
<dbReference type="AlphaFoldDB" id="A0A2X3LXI8"/>
<dbReference type="GO" id="GO:0030246">
    <property type="term" value="F:carbohydrate binding"/>
    <property type="evidence" value="ECO:0007669"/>
    <property type="project" value="InterPro"/>
</dbReference>
<dbReference type="GO" id="GO:0051274">
    <property type="term" value="P:beta-glucan biosynthetic process"/>
    <property type="evidence" value="ECO:0007669"/>
    <property type="project" value="TreeGrafter"/>
</dbReference>
<evidence type="ECO:0000256" key="2">
    <source>
        <dbReference type="ARBA" id="ARBA00022729"/>
    </source>
</evidence>
<dbReference type="Gene3D" id="2.70.98.10">
    <property type="match status" value="1"/>
</dbReference>
<dbReference type="InterPro" id="IPR007444">
    <property type="entry name" value="Glucan_biosyn_MdoG_C"/>
</dbReference>
<dbReference type="InterPro" id="IPR011013">
    <property type="entry name" value="Gal_mutarotase_sf_dom"/>
</dbReference>
<dbReference type="Pfam" id="PF04349">
    <property type="entry name" value="MdoG"/>
    <property type="match status" value="1"/>
</dbReference>
<comment type="subcellular location">
    <subcellularLocation>
        <location evidence="1">Periplasm</location>
    </subcellularLocation>
</comment>
<name>A0A2X3LXI8_ECOLX</name>
<sequence>MQLDRDFSHYQDIMGWYNKRPSLWVEPRNKWGKGTIGLMEIPTTAKRWITLSASGSQKKL</sequence>
<evidence type="ECO:0000259" key="3">
    <source>
        <dbReference type="Pfam" id="PF04349"/>
    </source>
</evidence>
<dbReference type="InterPro" id="IPR014438">
    <property type="entry name" value="Glucan_biosyn_MdoG/MdoD"/>
</dbReference>
<dbReference type="SUPFAM" id="SSF74650">
    <property type="entry name" value="Galactose mutarotase-like"/>
    <property type="match status" value="1"/>
</dbReference>
<evidence type="ECO:0000313" key="4">
    <source>
        <dbReference type="EMBL" id="SQD03669.1"/>
    </source>
</evidence>
<keyword evidence="2" id="KW-0732">Signal</keyword>
<dbReference type="PANTHER" id="PTHR30504:SF3">
    <property type="entry name" value="GLUCANS BIOSYNTHESIS PROTEIN D"/>
    <property type="match status" value="1"/>
</dbReference>
<organism evidence="4 5">
    <name type="scientific">Escherichia coli</name>
    <dbReference type="NCBI Taxonomy" id="562"/>
    <lineage>
        <taxon>Bacteria</taxon>
        <taxon>Pseudomonadati</taxon>
        <taxon>Pseudomonadota</taxon>
        <taxon>Gammaproteobacteria</taxon>
        <taxon>Enterobacterales</taxon>
        <taxon>Enterobacteriaceae</taxon>
        <taxon>Escherichia</taxon>
    </lineage>
</organism>
<reference evidence="4 5" key="1">
    <citation type="submission" date="2018-06" db="EMBL/GenBank/DDBJ databases">
        <authorList>
            <consortium name="Pathogen Informatics"/>
            <person name="Doyle S."/>
        </authorList>
    </citation>
    <scope>NUCLEOTIDE SEQUENCE [LARGE SCALE GENOMIC DNA]</scope>
    <source>
        <strain evidence="4 5">NCTC8009</strain>
    </source>
</reference>
<evidence type="ECO:0000313" key="5">
    <source>
        <dbReference type="Proteomes" id="UP000250991"/>
    </source>
</evidence>
<dbReference type="Proteomes" id="UP000250991">
    <property type="component" value="Unassembled WGS sequence"/>
</dbReference>
<dbReference type="PANTHER" id="PTHR30504">
    <property type="entry name" value="GLUCANS BIOSYNTHESIS PROTEIN"/>
    <property type="match status" value="1"/>
</dbReference>
<gene>
    <name evidence="4" type="primary">mdoD_4</name>
    <name evidence="4" type="ORF">NCTC8009_04167</name>
</gene>
<evidence type="ECO:0000256" key="1">
    <source>
        <dbReference type="ARBA" id="ARBA00004418"/>
    </source>
</evidence>
<feature type="domain" description="Glucan biosynthesis periplasmic MdoG C-terminal" evidence="3">
    <location>
        <begin position="1"/>
        <end position="45"/>
    </location>
</feature>
<accession>A0A2X3LXI8</accession>
<dbReference type="GO" id="GO:0003824">
    <property type="term" value="F:catalytic activity"/>
    <property type="evidence" value="ECO:0007669"/>
    <property type="project" value="InterPro"/>
</dbReference>
<dbReference type="EMBL" id="UARW01000010">
    <property type="protein sequence ID" value="SQD03669.1"/>
    <property type="molecule type" value="Genomic_DNA"/>
</dbReference>
<protein>
    <submittedName>
        <fullName evidence="4">Glucans biosynthesis protein D</fullName>
    </submittedName>
</protein>
<proteinExistence type="predicted"/>